<dbReference type="InterPro" id="IPR013039">
    <property type="entry name" value="DUF1588"/>
</dbReference>
<evidence type="ECO:0008006" key="9">
    <source>
        <dbReference type="Google" id="ProtNLM"/>
    </source>
</evidence>
<dbReference type="InterPro" id="IPR013042">
    <property type="entry name" value="DUF1592"/>
</dbReference>
<evidence type="ECO:0000259" key="3">
    <source>
        <dbReference type="Pfam" id="PF07626"/>
    </source>
</evidence>
<protein>
    <recommendedName>
        <fullName evidence="9">DUF1592 domain-containing protein</fullName>
    </recommendedName>
</protein>
<name>A0A1I1U4W1_9BACT</name>
<dbReference type="Pfam" id="PF07627">
    <property type="entry name" value="PSCyt3"/>
    <property type="match status" value="1"/>
</dbReference>
<dbReference type="InterPro" id="IPR013036">
    <property type="entry name" value="DUF1587"/>
</dbReference>
<dbReference type="Pfam" id="PF07624">
    <property type="entry name" value="PSD2"/>
    <property type="match status" value="1"/>
</dbReference>
<evidence type="ECO:0000313" key="8">
    <source>
        <dbReference type="Proteomes" id="UP000199400"/>
    </source>
</evidence>
<organism evidence="7 8">
    <name type="scientific">Nannocystis exedens</name>
    <dbReference type="NCBI Taxonomy" id="54"/>
    <lineage>
        <taxon>Bacteria</taxon>
        <taxon>Pseudomonadati</taxon>
        <taxon>Myxococcota</taxon>
        <taxon>Polyangia</taxon>
        <taxon>Nannocystales</taxon>
        <taxon>Nannocystaceae</taxon>
        <taxon>Nannocystis</taxon>
    </lineage>
</organism>
<proteinExistence type="predicted"/>
<feature type="domain" description="DUF1595" evidence="6">
    <location>
        <begin position="150"/>
        <end position="206"/>
    </location>
</feature>
<dbReference type="AlphaFoldDB" id="A0A1I1U4W1"/>
<evidence type="ECO:0000256" key="1">
    <source>
        <dbReference type="SAM" id="MobiDB-lite"/>
    </source>
</evidence>
<evidence type="ECO:0000259" key="4">
    <source>
        <dbReference type="Pfam" id="PF07627"/>
    </source>
</evidence>
<dbReference type="EMBL" id="FOMX01000003">
    <property type="protein sequence ID" value="SFD65891.1"/>
    <property type="molecule type" value="Genomic_DNA"/>
</dbReference>
<feature type="domain" description="DUF1587" evidence="3">
    <location>
        <begin position="66"/>
        <end position="126"/>
    </location>
</feature>
<evidence type="ECO:0000259" key="2">
    <source>
        <dbReference type="Pfam" id="PF07624"/>
    </source>
</evidence>
<evidence type="ECO:0000313" key="7">
    <source>
        <dbReference type="EMBL" id="SFD65891.1"/>
    </source>
</evidence>
<dbReference type="Proteomes" id="UP000199400">
    <property type="component" value="Unassembled WGS sequence"/>
</dbReference>
<feature type="domain" description="DUF1592" evidence="5">
    <location>
        <begin position="218"/>
        <end position="343"/>
    </location>
</feature>
<dbReference type="Pfam" id="PF07637">
    <property type="entry name" value="PSD5"/>
    <property type="match status" value="1"/>
</dbReference>
<feature type="region of interest" description="Disordered" evidence="1">
    <location>
        <begin position="402"/>
        <end position="425"/>
    </location>
</feature>
<keyword evidence="8" id="KW-1185">Reference proteome</keyword>
<evidence type="ECO:0000259" key="6">
    <source>
        <dbReference type="Pfam" id="PF07637"/>
    </source>
</evidence>
<feature type="domain" description="DUF1585" evidence="2">
    <location>
        <begin position="473"/>
        <end position="544"/>
    </location>
</feature>
<feature type="compositionally biased region" description="Low complexity" evidence="1">
    <location>
        <begin position="408"/>
        <end position="417"/>
    </location>
</feature>
<dbReference type="OrthoDB" id="127185at2"/>
<dbReference type="InterPro" id="IPR013043">
    <property type="entry name" value="DUF1595"/>
</dbReference>
<feature type="domain" description="DUF1588" evidence="4">
    <location>
        <begin position="364"/>
        <end position="458"/>
    </location>
</feature>
<dbReference type="STRING" id="54.SAMN02745121_00980"/>
<reference evidence="8" key="1">
    <citation type="submission" date="2016-10" db="EMBL/GenBank/DDBJ databases">
        <authorList>
            <person name="Varghese N."/>
            <person name="Submissions S."/>
        </authorList>
    </citation>
    <scope>NUCLEOTIDE SEQUENCE [LARGE SCALE GENOMIC DNA]</scope>
    <source>
        <strain evidence="8">ATCC 25963</strain>
    </source>
</reference>
<dbReference type="InterPro" id="IPR011478">
    <property type="entry name" value="DUF1585"/>
</dbReference>
<dbReference type="Pfam" id="PF07626">
    <property type="entry name" value="PSD3"/>
    <property type="match status" value="1"/>
</dbReference>
<dbReference type="Pfam" id="PF07631">
    <property type="entry name" value="PSD4"/>
    <property type="match status" value="1"/>
</dbReference>
<evidence type="ECO:0000259" key="5">
    <source>
        <dbReference type="Pfam" id="PF07631"/>
    </source>
</evidence>
<sequence>MRPAPGLRPASARLGALATIAGAACLRRARAGFGALAMIAGAADLFACAQEPGPVASPVPEAMVHRLTAFEYANTVRDVLGVEAALTREFPADPPALGFDAVAASQPPSSLLVQLFQHSAESIADATLRSGPARAALVVCEPDPAEPAPCLRAIVEPLLGRAWRRPPTDAELDRYLALVDPAELDAGLRLVLEAALLSPHFTFRWERDPGGPGESHWLDDYALAARLSYFLWSSAPDDELLALAAVGALQHAPTLAEQVERMLADPRSAGFVDGFAGQWLYFRGLDDIFRDAHRYPRYDDAVRESMREAMRRRFREFLVPGRDLRDLLLDTHAHVDAELAALYYLPEELAIDTFTRIDLGPHKRRGLLTEPGLMTVLAYPFASSPTRRGRFVLEQLLCSPLPPPPPEAAAQAESEASTARERLEQHRADPACAGCHAILDPIGLAFEHFDAVGAWRGSEHGELIDAAGELPTGERFADVRELAAIVADDPRFPRCVATKVLTYALGRPLVAEDEPVLEDIYKKFVASGRDLVALLVAVVQSDPFRIRRAQEPA</sequence>
<dbReference type="PROSITE" id="PS51257">
    <property type="entry name" value="PROKAR_LIPOPROTEIN"/>
    <property type="match status" value="1"/>
</dbReference>
<accession>A0A1I1U4W1</accession>
<gene>
    <name evidence="7" type="ORF">SAMN02745121_00980</name>
</gene>